<comment type="cofactor">
    <cofactor evidence="1 14">
        <name>heme</name>
        <dbReference type="ChEBI" id="CHEBI:30413"/>
    </cofactor>
</comment>
<dbReference type="InterPro" id="IPR000477">
    <property type="entry name" value="RT_dom"/>
</dbReference>
<dbReference type="GO" id="GO:0005506">
    <property type="term" value="F:iron ion binding"/>
    <property type="evidence" value="ECO:0007669"/>
    <property type="project" value="InterPro"/>
</dbReference>
<dbReference type="SUPFAM" id="SSF56672">
    <property type="entry name" value="DNA/RNA polymerases"/>
    <property type="match status" value="1"/>
</dbReference>
<comment type="subcellular location">
    <subcellularLocation>
        <location evidence="4">Endoplasmic reticulum membrane</location>
        <topology evidence="4">Peripheral membrane protein</topology>
    </subcellularLocation>
    <subcellularLocation>
        <location evidence="3">Microsome membrane</location>
        <topology evidence="3">Peripheral membrane protein</topology>
    </subcellularLocation>
</comment>
<dbReference type="PANTHER" id="PTHR24292">
    <property type="entry name" value="CYTOCHROME P450"/>
    <property type="match status" value="1"/>
</dbReference>
<reference evidence="16" key="1">
    <citation type="journal article" date="2020" name="J Insects Food Feed">
        <title>The yellow mealworm (Tenebrio molitor) genome: a resource for the emerging insects as food and feed industry.</title>
        <authorList>
            <person name="Eriksson T."/>
            <person name="Andere A."/>
            <person name="Kelstrup H."/>
            <person name="Emery V."/>
            <person name="Picard C."/>
        </authorList>
    </citation>
    <scope>NUCLEOTIDE SEQUENCE</scope>
    <source>
        <strain evidence="16">Stoneville</strain>
        <tissue evidence="16">Whole head</tissue>
    </source>
</reference>
<dbReference type="GO" id="GO:0005789">
    <property type="term" value="C:endoplasmic reticulum membrane"/>
    <property type="evidence" value="ECO:0007669"/>
    <property type="project" value="UniProtKB-SubCell"/>
</dbReference>
<dbReference type="PANTHER" id="PTHR24292:SF84">
    <property type="entry name" value="CYTOCHROME P450 28A5-RELATED"/>
    <property type="match status" value="1"/>
</dbReference>
<comment type="function">
    <text evidence="2">May be involved in the metabolism of insect hormones and in the breakdown of synthetic insecticides.</text>
</comment>
<keyword evidence="13" id="KW-0472">Membrane</keyword>
<evidence type="ECO:0000256" key="5">
    <source>
        <dbReference type="ARBA" id="ARBA00010617"/>
    </source>
</evidence>
<dbReference type="Pfam" id="PF00067">
    <property type="entry name" value="p450"/>
    <property type="match status" value="1"/>
</dbReference>
<evidence type="ECO:0000256" key="6">
    <source>
        <dbReference type="ARBA" id="ARBA00022617"/>
    </source>
</evidence>
<dbReference type="InterPro" id="IPR043502">
    <property type="entry name" value="DNA/RNA_pol_sf"/>
</dbReference>
<dbReference type="PRINTS" id="PR00385">
    <property type="entry name" value="P450"/>
</dbReference>
<keyword evidence="12" id="KW-0503">Monooxygenase</keyword>
<evidence type="ECO:0000256" key="3">
    <source>
        <dbReference type="ARBA" id="ARBA00004174"/>
    </source>
</evidence>
<dbReference type="Proteomes" id="UP000719412">
    <property type="component" value="Unassembled WGS sequence"/>
</dbReference>
<evidence type="ECO:0000256" key="10">
    <source>
        <dbReference type="ARBA" id="ARBA00023002"/>
    </source>
</evidence>
<dbReference type="EMBL" id="JABDTM020008486">
    <property type="protein sequence ID" value="KAH0821297.1"/>
    <property type="molecule type" value="Genomic_DNA"/>
</dbReference>
<keyword evidence="11 14" id="KW-0408">Iron</keyword>
<gene>
    <name evidence="16" type="ORF">GEV33_001494</name>
</gene>
<evidence type="ECO:0000256" key="7">
    <source>
        <dbReference type="ARBA" id="ARBA00022723"/>
    </source>
</evidence>
<evidence type="ECO:0000256" key="11">
    <source>
        <dbReference type="ARBA" id="ARBA00023004"/>
    </source>
</evidence>
<dbReference type="GO" id="GO:0020037">
    <property type="term" value="F:heme binding"/>
    <property type="evidence" value="ECO:0007669"/>
    <property type="project" value="InterPro"/>
</dbReference>
<evidence type="ECO:0000256" key="4">
    <source>
        <dbReference type="ARBA" id="ARBA00004406"/>
    </source>
</evidence>
<evidence type="ECO:0000256" key="13">
    <source>
        <dbReference type="ARBA" id="ARBA00023136"/>
    </source>
</evidence>
<name>A0A8J6HVD4_TENMO</name>
<evidence type="ECO:0000256" key="1">
    <source>
        <dbReference type="ARBA" id="ARBA00001971"/>
    </source>
</evidence>
<organism evidence="16 17">
    <name type="scientific">Tenebrio molitor</name>
    <name type="common">Yellow mealworm beetle</name>
    <dbReference type="NCBI Taxonomy" id="7067"/>
    <lineage>
        <taxon>Eukaryota</taxon>
        <taxon>Metazoa</taxon>
        <taxon>Ecdysozoa</taxon>
        <taxon>Arthropoda</taxon>
        <taxon>Hexapoda</taxon>
        <taxon>Insecta</taxon>
        <taxon>Pterygota</taxon>
        <taxon>Neoptera</taxon>
        <taxon>Endopterygota</taxon>
        <taxon>Coleoptera</taxon>
        <taxon>Polyphaga</taxon>
        <taxon>Cucujiformia</taxon>
        <taxon>Tenebrionidae</taxon>
        <taxon>Tenebrio</taxon>
    </lineage>
</organism>
<keyword evidence="10" id="KW-0560">Oxidoreductase</keyword>
<evidence type="ECO:0000256" key="2">
    <source>
        <dbReference type="ARBA" id="ARBA00003690"/>
    </source>
</evidence>
<feature type="binding site" description="axial binding residue" evidence="14">
    <location>
        <position position="220"/>
    </location>
    <ligand>
        <name>heme</name>
        <dbReference type="ChEBI" id="CHEBI:30413"/>
    </ligand>
    <ligandPart>
        <name>Fe</name>
        <dbReference type="ChEBI" id="CHEBI:18248"/>
    </ligandPart>
</feature>
<comment type="similarity">
    <text evidence="5">Belongs to the cytochrome P450 family.</text>
</comment>
<dbReference type="CDD" id="cd11056">
    <property type="entry name" value="CYP6-like"/>
    <property type="match status" value="1"/>
</dbReference>
<dbReference type="InterPro" id="IPR001128">
    <property type="entry name" value="Cyt_P450"/>
</dbReference>
<dbReference type="Gene3D" id="3.30.70.270">
    <property type="match status" value="1"/>
</dbReference>
<keyword evidence="8" id="KW-0256">Endoplasmic reticulum</keyword>
<feature type="domain" description="Reverse transcriptase" evidence="15">
    <location>
        <begin position="317"/>
        <end position="556"/>
    </location>
</feature>
<evidence type="ECO:0000313" key="16">
    <source>
        <dbReference type="EMBL" id="KAH0821297.1"/>
    </source>
</evidence>
<accession>A0A8J6HVD4</accession>
<sequence>MVMFPGLAKLLRLRFVPKQVEVKLIDIVTQTLKYRRDNNVVRHDFLHIMNQIKENSQSAGFSEVDVTAHAAGFFGDGYETSSIVMSFFLFNLSNNPVAQKKLREEIDAAFEDNDNKLPYDVLQGLSYLDAALNESLRIYPPVIFLQRRCTKAFTFTPKMTNKLVTIDEGTTVILPIYGLQSDPKYYEKPDSYKPERFLGSNKDNLTKHTFLPLGEGPRSCLGQRFGFLQVKIGVAYIIRHYELSVNEKTKLPIQFDKTNIMTSPVGGLWLDFKKVIIKMEDNESSTDTGGHEPEGTPVVKSVDLIRQKFQMMWLYPLLEDVSTRLVRFMDGKAEMPNEEGHEANELTRRFTLNNMDSCGFEGKYFEEKNTLSSAEQEGYLLKNMLIGTWSSGATVCITLMDEFECGDAQGNGNAVQTSMQHIWDTLGQQLKERQPFRNLQDVEEILLEEWEGVTPQGCPLSPLLFTIYVADMDEMLKKAQAGGVVVGREKVWSLTFADDMVIVAKSEREMKEMMRNLEKYVRKKKLEVNVEKTKMMVFSKRKRKNEEWEEYLGYTFNERATVRAQVREVVRKANKVVGCVWGIGERMWGGEFGRRMMMFESMVESVLMYGAEIWGWKEREEVERVQEKYLRWVLGVDRETPGYIVREECKRSKLRVKVGKRAAKFEDRMGGREECRILTECYREKKKNADEKEREKYCRRNGYAREEVERMRAEGRWMYAELSERDRDTDKQERRERIREARYNREYERCVTEDVPVYLGRESTKERKMMARFRGGNEERENKYWMEEEERMCRMCREERETIEHMWRGCGEMREREEKERGEILNEDGREIGWMKEVWKRRERIEKERGGE</sequence>
<comment type="caution">
    <text evidence="16">The sequence shown here is derived from an EMBL/GenBank/DDBJ whole genome shotgun (WGS) entry which is preliminary data.</text>
</comment>
<evidence type="ECO:0000256" key="14">
    <source>
        <dbReference type="PIRSR" id="PIRSR602401-1"/>
    </source>
</evidence>
<dbReference type="PRINTS" id="PR00463">
    <property type="entry name" value="EP450I"/>
</dbReference>
<evidence type="ECO:0000256" key="9">
    <source>
        <dbReference type="ARBA" id="ARBA00022848"/>
    </source>
</evidence>
<dbReference type="InterPro" id="IPR050476">
    <property type="entry name" value="Insect_CytP450_Detox"/>
</dbReference>
<dbReference type="InterPro" id="IPR036396">
    <property type="entry name" value="Cyt_P450_sf"/>
</dbReference>
<proteinExistence type="inferred from homology"/>
<dbReference type="PROSITE" id="PS50878">
    <property type="entry name" value="RT_POL"/>
    <property type="match status" value="1"/>
</dbReference>
<protein>
    <recommendedName>
        <fullName evidence="15">Reverse transcriptase domain-containing protein</fullName>
    </recommendedName>
</protein>
<evidence type="ECO:0000256" key="12">
    <source>
        <dbReference type="ARBA" id="ARBA00023033"/>
    </source>
</evidence>
<keyword evidence="17" id="KW-1185">Reference proteome</keyword>
<evidence type="ECO:0000256" key="8">
    <source>
        <dbReference type="ARBA" id="ARBA00022824"/>
    </source>
</evidence>
<reference evidence="16" key="2">
    <citation type="submission" date="2021-08" db="EMBL/GenBank/DDBJ databases">
        <authorList>
            <person name="Eriksson T."/>
        </authorList>
    </citation>
    <scope>NUCLEOTIDE SEQUENCE</scope>
    <source>
        <strain evidence="16">Stoneville</strain>
        <tissue evidence="16">Whole head</tissue>
    </source>
</reference>
<dbReference type="Pfam" id="PF00078">
    <property type="entry name" value="RVT_1"/>
    <property type="match status" value="1"/>
</dbReference>
<dbReference type="InterPro" id="IPR002401">
    <property type="entry name" value="Cyt_P450_E_grp-I"/>
</dbReference>
<keyword evidence="9" id="KW-0492">Microsome</keyword>
<dbReference type="GO" id="GO:0016705">
    <property type="term" value="F:oxidoreductase activity, acting on paired donors, with incorporation or reduction of molecular oxygen"/>
    <property type="evidence" value="ECO:0007669"/>
    <property type="project" value="InterPro"/>
</dbReference>
<dbReference type="AlphaFoldDB" id="A0A8J6HVD4"/>
<evidence type="ECO:0000313" key="17">
    <source>
        <dbReference type="Proteomes" id="UP000719412"/>
    </source>
</evidence>
<keyword evidence="6 14" id="KW-0349">Heme</keyword>
<dbReference type="GO" id="GO:0004497">
    <property type="term" value="F:monooxygenase activity"/>
    <property type="evidence" value="ECO:0007669"/>
    <property type="project" value="UniProtKB-KW"/>
</dbReference>
<dbReference type="InterPro" id="IPR043128">
    <property type="entry name" value="Rev_trsase/Diguanyl_cyclase"/>
</dbReference>
<dbReference type="Gene3D" id="1.10.630.10">
    <property type="entry name" value="Cytochrome P450"/>
    <property type="match status" value="1"/>
</dbReference>
<evidence type="ECO:0000259" key="15">
    <source>
        <dbReference type="PROSITE" id="PS50878"/>
    </source>
</evidence>
<keyword evidence="7 14" id="KW-0479">Metal-binding</keyword>
<dbReference type="SUPFAM" id="SSF48264">
    <property type="entry name" value="Cytochrome P450"/>
    <property type="match status" value="1"/>
</dbReference>
<dbReference type="GO" id="GO:0071897">
    <property type="term" value="P:DNA biosynthetic process"/>
    <property type="evidence" value="ECO:0007669"/>
    <property type="project" value="UniProtKB-ARBA"/>
</dbReference>